<dbReference type="SUPFAM" id="SSF110849">
    <property type="entry name" value="ParB/Sulfiredoxin"/>
    <property type="match status" value="1"/>
</dbReference>
<evidence type="ECO:0000313" key="3">
    <source>
        <dbReference type="Proteomes" id="UP001065549"/>
    </source>
</evidence>
<protein>
    <submittedName>
        <fullName evidence="2">ParB N-terminal domain-containing protein</fullName>
    </submittedName>
</protein>
<gene>
    <name evidence="2" type="ORF">OBO34_15475</name>
</gene>
<reference evidence="2" key="1">
    <citation type="submission" date="2022-09" db="EMBL/GenBank/DDBJ databases">
        <title>Culturomic study of gut microbiota in children with autism spectrum disorder.</title>
        <authorList>
            <person name="Efimov B.A."/>
            <person name="Chaplin A.V."/>
            <person name="Sokolova S.R."/>
            <person name="Pikina A.P."/>
            <person name="Korzhanova M."/>
            <person name="Belova V."/>
            <person name="Korostin D."/>
        </authorList>
    </citation>
    <scope>NUCLEOTIDE SEQUENCE</scope>
    <source>
        <strain evidence="2">ASD5510</strain>
    </source>
</reference>
<evidence type="ECO:0000313" key="2">
    <source>
        <dbReference type="EMBL" id="MCU7379746.1"/>
    </source>
</evidence>
<dbReference type="RefSeq" id="WP_269478647.1">
    <property type="nucleotide sequence ID" value="NZ_JAOSHN010000006.1"/>
</dbReference>
<accession>A0A9J6QTV4</accession>
<dbReference type="InterPro" id="IPR036086">
    <property type="entry name" value="ParB/Sulfiredoxin_sf"/>
</dbReference>
<feature type="compositionally biased region" description="Basic and acidic residues" evidence="1">
    <location>
        <begin position="112"/>
        <end position="122"/>
    </location>
</feature>
<evidence type="ECO:0000256" key="1">
    <source>
        <dbReference type="SAM" id="MobiDB-lite"/>
    </source>
</evidence>
<dbReference type="AlphaFoldDB" id="A0A9J6QTV4"/>
<name>A0A9J6QTV4_9FIRM</name>
<feature type="region of interest" description="Disordered" evidence="1">
    <location>
        <begin position="159"/>
        <end position="178"/>
    </location>
</feature>
<dbReference type="Proteomes" id="UP001065549">
    <property type="component" value="Unassembled WGS sequence"/>
</dbReference>
<comment type="caution">
    <text evidence="2">The sequence shown here is derived from an EMBL/GenBank/DDBJ whole genome shotgun (WGS) entry which is preliminary data.</text>
</comment>
<feature type="compositionally biased region" description="Basic and acidic residues" evidence="1">
    <location>
        <begin position="134"/>
        <end position="146"/>
    </location>
</feature>
<dbReference type="Gene3D" id="3.90.1530.10">
    <property type="entry name" value="Conserved hypothetical protein from pyrococcus furiosus pfu- 392566-001, ParB domain"/>
    <property type="match status" value="1"/>
</dbReference>
<keyword evidence="3" id="KW-1185">Reference proteome</keyword>
<feature type="region of interest" description="Disordered" evidence="1">
    <location>
        <begin position="112"/>
        <end position="150"/>
    </location>
</feature>
<feature type="compositionally biased region" description="Basic and acidic residues" evidence="1">
    <location>
        <begin position="162"/>
        <end position="178"/>
    </location>
</feature>
<dbReference type="EMBL" id="JAOSHN010000006">
    <property type="protein sequence ID" value="MCU7379746.1"/>
    <property type="molecule type" value="Genomic_DNA"/>
</dbReference>
<proteinExistence type="predicted"/>
<organism evidence="2 3">
    <name type="scientific">Hominibacterium faecale</name>
    <dbReference type="NCBI Taxonomy" id="2839743"/>
    <lineage>
        <taxon>Bacteria</taxon>
        <taxon>Bacillati</taxon>
        <taxon>Bacillota</taxon>
        <taxon>Clostridia</taxon>
        <taxon>Peptostreptococcales</taxon>
        <taxon>Anaerovoracaceae</taxon>
        <taxon>Hominibacterium</taxon>
    </lineage>
</organism>
<sequence>MNIKIDYDFKKCLPALTPEEYANLEASILKEGVRDPIILWNETIIDGHNRYQICTDHNITEFPTTAMDFKSKDQALEWILQNQLGRRNLTDFQRNKIALQYEEVIAKRMKERMSERGKDQAELLHSGKGGRNRQPLEKTSKRKELAKIAGTSEFSIRNTKTILEKGTPEQIERAEKGGKGNSLTAIAREITAQDETKKCKTCGRILPISEFREGHNSCKTCSNRKPYKGTGKYDHISDAEVIGDLYNEDKFKPYTIEDVVQEFEANFEVSLDMLEGILSAHTDVLKDQDNNKKIQTVLEKAEKAFNEMKRRYEHEKL</sequence>